<dbReference type="CDD" id="cd18809">
    <property type="entry name" value="SF1_C_RecD"/>
    <property type="match status" value="1"/>
</dbReference>
<dbReference type="InterPro" id="IPR029493">
    <property type="entry name" value="RecD2-like_HHH"/>
</dbReference>
<accession>A0A4S3B8N1</accession>
<dbReference type="InterPro" id="IPR050534">
    <property type="entry name" value="Coronavir_polyprotein_1ab"/>
</dbReference>
<dbReference type="GO" id="GO:0003677">
    <property type="term" value="F:DNA binding"/>
    <property type="evidence" value="ECO:0007669"/>
    <property type="project" value="UniProtKB-UniRule"/>
</dbReference>
<dbReference type="SMART" id="SM00382">
    <property type="entry name" value="AAA"/>
    <property type="match status" value="1"/>
</dbReference>
<dbReference type="Gene3D" id="3.40.50.300">
    <property type="entry name" value="P-loop containing nucleotide triphosphate hydrolases"/>
    <property type="match status" value="2"/>
</dbReference>
<proteinExistence type="inferred from homology"/>
<keyword evidence="2 3" id="KW-0067">ATP-binding</keyword>
<organism evidence="5 6">
    <name type="scientific">Vagococcus silagei</name>
    <dbReference type="NCBI Taxonomy" id="2508885"/>
    <lineage>
        <taxon>Bacteria</taxon>
        <taxon>Bacillati</taxon>
        <taxon>Bacillota</taxon>
        <taxon>Bacilli</taxon>
        <taxon>Lactobacillales</taxon>
        <taxon>Enterococcaceae</taxon>
        <taxon>Vagococcus</taxon>
    </lineage>
</organism>
<keyword evidence="3" id="KW-0378">Hydrolase</keyword>
<keyword evidence="6" id="KW-1185">Reference proteome</keyword>
<dbReference type="Pfam" id="PF18335">
    <property type="entry name" value="SH3_13"/>
    <property type="match status" value="1"/>
</dbReference>
<dbReference type="GO" id="GO:0043139">
    <property type="term" value="F:5'-3' DNA helicase activity"/>
    <property type="evidence" value="ECO:0007669"/>
    <property type="project" value="UniProtKB-UniRule"/>
</dbReference>
<dbReference type="HAMAP" id="MF_01488">
    <property type="entry name" value="RecD2"/>
    <property type="match status" value="1"/>
</dbReference>
<protein>
    <recommendedName>
        <fullName evidence="3">ATP-dependent RecD2 DNA helicase</fullName>
        <ecNumber evidence="3">5.6.2.3</ecNumber>
    </recommendedName>
    <alternativeName>
        <fullName evidence="3">DNA 5'-3' helicase subunit RecD2</fullName>
    </alternativeName>
</protein>
<keyword evidence="3 5" id="KW-0347">Helicase</keyword>
<evidence type="ECO:0000259" key="4">
    <source>
        <dbReference type="SMART" id="SM00382"/>
    </source>
</evidence>
<dbReference type="EMBL" id="SDGV01000001">
    <property type="protein sequence ID" value="THB62443.1"/>
    <property type="molecule type" value="Genomic_DNA"/>
</dbReference>
<evidence type="ECO:0000256" key="1">
    <source>
        <dbReference type="ARBA" id="ARBA00022741"/>
    </source>
</evidence>
<dbReference type="InterPro" id="IPR006345">
    <property type="entry name" value="RecD2"/>
</dbReference>
<dbReference type="CDD" id="cd17933">
    <property type="entry name" value="DEXSc_RecD-like"/>
    <property type="match status" value="1"/>
</dbReference>
<dbReference type="SUPFAM" id="SSF52540">
    <property type="entry name" value="P-loop containing nucleoside triphosphate hydrolases"/>
    <property type="match status" value="1"/>
</dbReference>
<keyword evidence="3" id="KW-0238">DNA-binding</keyword>
<dbReference type="EC" id="5.6.2.3" evidence="3"/>
<dbReference type="Gene3D" id="2.30.30.940">
    <property type="match status" value="1"/>
</dbReference>
<reference evidence="5 6" key="1">
    <citation type="submission" date="2019-01" db="EMBL/GenBank/DDBJ databases">
        <title>Vagococcus silagei sp. nov. isolated from brewer's grain.</title>
        <authorList>
            <person name="Guu J.-R."/>
        </authorList>
    </citation>
    <scope>NUCLEOTIDE SEQUENCE [LARGE SCALE GENOMIC DNA]</scope>
    <source>
        <strain evidence="5 6">2B-2</strain>
    </source>
</reference>
<comment type="catalytic activity">
    <reaction evidence="3">
        <text>ATP + H2O = ADP + phosphate + H(+)</text>
        <dbReference type="Rhea" id="RHEA:13065"/>
        <dbReference type="ChEBI" id="CHEBI:15377"/>
        <dbReference type="ChEBI" id="CHEBI:15378"/>
        <dbReference type="ChEBI" id="CHEBI:30616"/>
        <dbReference type="ChEBI" id="CHEBI:43474"/>
        <dbReference type="ChEBI" id="CHEBI:456216"/>
        <dbReference type="EC" id="5.6.2.3"/>
    </reaction>
</comment>
<keyword evidence="3" id="KW-0413">Isomerase</keyword>
<dbReference type="GO" id="GO:0005524">
    <property type="term" value="F:ATP binding"/>
    <property type="evidence" value="ECO:0007669"/>
    <property type="project" value="UniProtKB-UniRule"/>
</dbReference>
<comment type="function">
    <text evidence="3">DNA-dependent ATPase and ATP-dependent 5'-3' DNA helicase. Has no activity on blunt DNA or DNA with 3'-overhangs, requires at least 10 bases of 5'-ssDNA for helicase activity.</text>
</comment>
<evidence type="ECO:0000256" key="2">
    <source>
        <dbReference type="ARBA" id="ARBA00022840"/>
    </source>
</evidence>
<dbReference type="Pfam" id="PF14490">
    <property type="entry name" value="HHH_RecD2"/>
    <property type="match status" value="1"/>
</dbReference>
<dbReference type="PANTHER" id="PTHR43788">
    <property type="entry name" value="DNA2/NAM7 HELICASE FAMILY MEMBER"/>
    <property type="match status" value="1"/>
</dbReference>
<feature type="binding site" evidence="3">
    <location>
        <begin position="362"/>
        <end position="366"/>
    </location>
    <ligand>
        <name>ATP</name>
        <dbReference type="ChEBI" id="CHEBI:30616"/>
    </ligand>
</feature>
<sequence>MALDEVRDDFIAGKIEAIFFENANNFYKVMLVTVTETNTDYLEKEIVVTGTFGQIQEEENYRFYGKIVNHPRYGDQFQVSHYEKNKPTSASGLIHYLSSDKFPGIGKKTAEQIVDTLGLDAIDQIMNDASCLEKVSGLNEKKRQTLATSLAENYGLEQIVIGLNQYGFGNQLAFTIYSFYKSETLKVIEENPYQLVEDIEGIGFTKADHLAEHLGIQADSPQRIQAAIIHELFQGSLNSGNTYLEARQLLELALDTLEKSRRVALEPKLVADMMIQLAEEGRIIQEGTKLYEKSLYFSEVGIATSIQRLMENKKKIKYPQKEIDETLALIENNFDIEYGDSQIQAIKEAIQSPFFILTGGPGTGKTTVINGIVNLFAELNGLSLDPADYTQAVFPILLAAPTGRAAKRMNETTGLPASTIHRLLGLTGREKEGSEEAKEVEGGLLIVDEFSMVDTWLANTLLKSLPSSIQVIFVGDKDQLPSVGPGQVLTDLLDIPDIPKRELVDIYRQEDGSTIISLAHEIKNGQVPPDLTVNKKDRSFINCTVNQMESVVEQIVIRAKDKGFDAKDIQVLAPMYRGKAGINQLNELMQEILNPNPTQQRKEVKWLDKIYRIGDKVLHLVNSPESNVFNGDIGEIVGINLAKETDDKVDELILQFDESEITYKRNEWNKITLAYSCSIHKAQGSEFKMVILPMVRQYGRMLQRKLLYTAVTRSKDLLILLGEPQAYQFAIESEGIARQTSLKARILGEEPPFVEVVKERSEPELIPVTVETRTDQTKIETVTTEPQDFRLTLEMVNEQRVDPLIGMEDVTPFQFM</sequence>
<dbReference type="GO" id="GO:0017116">
    <property type="term" value="F:single-stranded DNA helicase activity"/>
    <property type="evidence" value="ECO:0007669"/>
    <property type="project" value="TreeGrafter"/>
</dbReference>
<dbReference type="Gene3D" id="1.10.10.2220">
    <property type="match status" value="1"/>
</dbReference>
<dbReference type="GO" id="GO:0016887">
    <property type="term" value="F:ATP hydrolysis activity"/>
    <property type="evidence" value="ECO:0007669"/>
    <property type="project" value="RHEA"/>
</dbReference>
<dbReference type="AlphaFoldDB" id="A0A4S3B8N1"/>
<dbReference type="GO" id="GO:0009338">
    <property type="term" value="C:exodeoxyribonuclease V complex"/>
    <property type="evidence" value="ECO:0007669"/>
    <property type="project" value="TreeGrafter"/>
</dbReference>
<dbReference type="Pfam" id="PF13538">
    <property type="entry name" value="UvrD_C_2"/>
    <property type="match status" value="1"/>
</dbReference>
<dbReference type="NCBIfam" id="TIGR01448">
    <property type="entry name" value="recD_rel"/>
    <property type="match status" value="1"/>
</dbReference>
<dbReference type="OrthoDB" id="9803432at2"/>
<feature type="domain" description="AAA+ ATPase" evidence="4">
    <location>
        <begin position="351"/>
        <end position="499"/>
    </location>
</feature>
<dbReference type="Pfam" id="PF23139">
    <property type="entry name" value="OB_YrrC"/>
    <property type="match status" value="1"/>
</dbReference>
<dbReference type="InterPro" id="IPR027785">
    <property type="entry name" value="UvrD-like_helicase_C"/>
</dbReference>
<dbReference type="InterPro" id="IPR055446">
    <property type="entry name" value="RecD2_N_OB"/>
</dbReference>
<comment type="similarity">
    <text evidence="3">Belongs to the RecD family. RecD2 subfamily.</text>
</comment>
<dbReference type="InterPro" id="IPR041451">
    <property type="entry name" value="RecD2_SH13"/>
</dbReference>
<dbReference type="InterPro" id="IPR003593">
    <property type="entry name" value="AAA+_ATPase"/>
</dbReference>
<dbReference type="Proteomes" id="UP000310506">
    <property type="component" value="Unassembled WGS sequence"/>
</dbReference>
<keyword evidence="1 3" id="KW-0547">Nucleotide-binding</keyword>
<dbReference type="InterPro" id="IPR027417">
    <property type="entry name" value="P-loop_NTPase"/>
</dbReference>
<comment type="caution">
    <text evidence="5">The sequence shown here is derived from an EMBL/GenBank/DDBJ whole genome shotgun (WGS) entry which is preliminary data.</text>
</comment>
<gene>
    <name evidence="3" type="primary">recD2</name>
    <name evidence="5" type="ORF">ESZ54_00935</name>
</gene>
<evidence type="ECO:0000313" key="6">
    <source>
        <dbReference type="Proteomes" id="UP000310506"/>
    </source>
</evidence>
<evidence type="ECO:0000256" key="3">
    <source>
        <dbReference type="HAMAP-Rule" id="MF_01488"/>
    </source>
</evidence>
<dbReference type="Pfam" id="PF13245">
    <property type="entry name" value="AAA_19"/>
    <property type="match status" value="1"/>
</dbReference>
<dbReference type="PANTHER" id="PTHR43788:SF6">
    <property type="entry name" value="DNA HELICASE B"/>
    <property type="match status" value="1"/>
</dbReference>
<name>A0A4S3B8N1_9ENTE</name>
<dbReference type="GO" id="GO:0006310">
    <property type="term" value="P:DNA recombination"/>
    <property type="evidence" value="ECO:0007669"/>
    <property type="project" value="InterPro"/>
</dbReference>
<evidence type="ECO:0000313" key="5">
    <source>
        <dbReference type="EMBL" id="THB62443.1"/>
    </source>
</evidence>